<sequence>MKVAQNMTELIGNTPVVRLNKLVPKSSADVFVKLESFNPSKSVKDRAAYNMIRAAEEKGLIKPGDTIIEPTSGNTGIGIAMNAAAKGYNAILVMPDNSTMERRNILKAYGAKVVLTPSSEKMPGAIKKAKELKKEIPGSFIPQQFENDANPEIHRRTTALEIIEQMDGKLDAFVCTAGTGGTVTGTGEVLKEKIPGLSITIAEPKGSPVLSGGKPGKHKLVGTSPGFIPEILNKAIYDEIMLVEDDNAVEMFRRIPKEEGIFVGLSGAAAIYTALKVAERLGDEKRVLCIAPDTGERYLSMHLLD</sequence>
<keyword evidence="15" id="KW-1185">Reference proteome</keyword>
<keyword evidence="8 12" id="KW-0198">Cysteine biosynthesis</keyword>
<dbReference type="PANTHER" id="PTHR10314">
    <property type="entry name" value="CYSTATHIONINE BETA-SYNTHASE"/>
    <property type="match status" value="1"/>
</dbReference>
<feature type="binding site" evidence="10">
    <location>
        <position position="74"/>
    </location>
    <ligand>
        <name>pyridoxal 5'-phosphate</name>
        <dbReference type="ChEBI" id="CHEBI:597326"/>
    </ligand>
</feature>
<keyword evidence="5 12" id="KW-0028">Amino-acid biosynthesis</keyword>
<evidence type="ECO:0000256" key="4">
    <source>
        <dbReference type="ARBA" id="ARBA00012681"/>
    </source>
</evidence>
<dbReference type="CDD" id="cd01561">
    <property type="entry name" value="CBS_like"/>
    <property type="match status" value="1"/>
</dbReference>
<feature type="binding site" evidence="10">
    <location>
        <begin position="178"/>
        <end position="182"/>
    </location>
    <ligand>
        <name>pyridoxal 5'-phosphate</name>
        <dbReference type="ChEBI" id="CHEBI:597326"/>
    </ligand>
</feature>
<evidence type="ECO:0000256" key="1">
    <source>
        <dbReference type="ARBA" id="ARBA00001933"/>
    </source>
</evidence>
<evidence type="ECO:0000256" key="6">
    <source>
        <dbReference type="ARBA" id="ARBA00022679"/>
    </source>
</evidence>
<feature type="modified residue" description="N6-(pyridoxal phosphate)lysine" evidence="11">
    <location>
        <position position="44"/>
    </location>
</feature>
<evidence type="ECO:0000256" key="11">
    <source>
        <dbReference type="PIRSR" id="PIRSR605856-51"/>
    </source>
</evidence>
<dbReference type="InterPro" id="IPR036052">
    <property type="entry name" value="TrpB-like_PALP_sf"/>
</dbReference>
<dbReference type="RefSeq" id="WP_188455583.1">
    <property type="nucleotide sequence ID" value="NZ_BMFR01000009.1"/>
</dbReference>
<dbReference type="Pfam" id="PF00291">
    <property type="entry name" value="PALP"/>
    <property type="match status" value="1"/>
</dbReference>
<comment type="pathway">
    <text evidence="2">Amino-acid biosynthesis; L-cysteine biosynthesis; L-cysteine from L-serine: step 2/2.</text>
</comment>
<evidence type="ECO:0000256" key="8">
    <source>
        <dbReference type="ARBA" id="ARBA00023192"/>
    </source>
</evidence>
<evidence type="ECO:0000259" key="13">
    <source>
        <dbReference type="Pfam" id="PF00291"/>
    </source>
</evidence>
<evidence type="ECO:0000256" key="2">
    <source>
        <dbReference type="ARBA" id="ARBA00004962"/>
    </source>
</evidence>
<dbReference type="InterPro" id="IPR005856">
    <property type="entry name" value="Cys_synth"/>
</dbReference>
<evidence type="ECO:0000256" key="3">
    <source>
        <dbReference type="ARBA" id="ARBA00007103"/>
    </source>
</evidence>
<dbReference type="EMBL" id="BMFR01000009">
    <property type="protein sequence ID" value="GGG77695.1"/>
    <property type="molecule type" value="Genomic_DNA"/>
</dbReference>
<name>A0A917HF64_9BACI</name>
<evidence type="ECO:0000256" key="9">
    <source>
        <dbReference type="ARBA" id="ARBA00047931"/>
    </source>
</evidence>
<dbReference type="NCBIfam" id="TIGR01136">
    <property type="entry name" value="cysKM"/>
    <property type="match status" value="1"/>
</dbReference>
<dbReference type="InterPro" id="IPR001926">
    <property type="entry name" value="TrpB-like_PALP"/>
</dbReference>
<keyword evidence="6 12" id="KW-0808">Transferase</keyword>
<dbReference type="NCBIfam" id="TIGR01139">
    <property type="entry name" value="cysK"/>
    <property type="match status" value="1"/>
</dbReference>
<dbReference type="InterPro" id="IPR005859">
    <property type="entry name" value="CysK"/>
</dbReference>
<dbReference type="GO" id="GO:0006535">
    <property type="term" value="P:cysteine biosynthetic process from serine"/>
    <property type="evidence" value="ECO:0007669"/>
    <property type="project" value="UniProtKB-UniRule"/>
</dbReference>
<dbReference type="FunFam" id="3.40.50.1100:FF:000006">
    <property type="entry name" value="Cysteine synthase"/>
    <property type="match status" value="1"/>
</dbReference>
<comment type="catalytic activity">
    <reaction evidence="9 12">
        <text>O-acetyl-L-serine + hydrogen sulfide = L-cysteine + acetate</text>
        <dbReference type="Rhea" id="RHEA:14829"/>
        <dbReference type="ChEBI" id="CHEBI:29919"/>
        <dbReference type="ChEBI" id="CHEBI:30089"/>
        <dbReference type="ChEBI" id="CHEBI:35235"/>
        <dbReference type="ChEBI" id="CHEBI:58340"/>
        <dbReference type="EC" id="2.5.1.47"/>
    </reaction>
</comment>
<reference evidence="14" key="1">
    <citation type="journal article" date="2014" name="Int. J. Syst. Evol. Microbiol.">
        <title>Complete genome sequence of Corynebacterium casei LMG S-19264T (=DSM 44701T), isolated from a smear-ripened cheese.</title>
        <authorList>
            <consortium name="US DOE Joint Genome Institute (JGI-PGF)"/>
            <person name="Walter F."/>
            <person name="Albersmeier A."/>
            <person name="Kalinowski J."/>
            <person name="Ruckert C."/>
        </authorList>
    </citation>
    <scope>NUCLEOTIDE SEQUENCE</scope>
    <source>
        <strain evidence="14">CGMCC 1.12754</strain>
    </source>
</reference>
<comment type="similarity">
    <text evidence="3 12">Belongs to the cysteine synthase/cystathionine beta-synthase family.</text>
</comment>
<dbReference type="Gene3D" id="3.40.50.1100">
    <property type="match status" value="2"/>
</dbReference>
<accession>A0A917HF64</accession>
<feature type="binding site" evidence="10">
    <location>
        <position position="266"/>
    </location>
    <ligand>
        <name>pyridoxal 5'-phosphate</name>
        <dbReference type="ChEBI" id="CHEBI:597326"/>
    </ligand>
</feature>
<evidence type="ECO:0000256" key="7">
    <source>
        <dbReference type="ARBA" id="ARBA00022898"/>
    </source>
</evidence>
<keyword evidence="7 10" id="KW-0663">Pyridoxal phosphate</keyword>
<dbReference type="Proteomes" id="UP000622860">
    <property type="component" value="Unassembled WGS sequence"/>
</dbReference>
<dbReference type="InterPro" id="IPR001216">
    <property type="entry name" value="P-phosphate_BS"/>
</dbReference>
<dbReference type="InterPro" id="IPR050214">
    <property type="entry name" value="Cys_Synth/Cystath_Beta-Synth"/>
</dbReference>
<comment type="caution">
    <text evidence="14">The sequence shown here is derived from an EMBL/GenBank/DDBJ whole genome shotgun (WGS) entry which is preliminary data.</text>
</comment>
<evidence type="ECO:0000313" key="15">
    <source>
        <dbReference type="Proteomes" id="UP000622860"/>
    </source>
</evidence>
<organism evidence="14 15">
    <name type="scientific">Virgibacillus oceani</name>
    <dbReference type="NCBI Taxonomy" id="1479511"/>
    <lineage>
        <taxon>Bacteria</taxon>
        <taxon>Bacillati</taxon>
        <taxon>Bacillota</taxon>
        <taxon>Bacilli</taxon>
        <taxon>Bacillales</taxon>
        <taxon>Bacillaceae</taxon>
        <taxon>Virgibacillus</taxon>
    </lineage>
</organism>
<dbReference type="SUPFAM" id="SSF53686">
    <property type="entry name" value="Tryptophan synthase beta subunit-like PLP-dependent enzymes"/>
    <property type="match status" value="1"/>
</dbReference>
<dbReference type="AlphaFoldDB" id="A0A917HF64"/>
<dbReference type="GO" id="GO:0004124">
    <property type="term" value="F:cysteine synthase activity"/>
    <property type="evidence" value="ECO:0007669"/>
    <property type="project" value="UniProtKB-UniRule"/>
</dbReference>
<dbReference type="EC" id="2.5.1.47" evidence="4 12"/>
<comment type="cofactor">
    <cofactor evidence="1 10 12">
        <name>pyridoxal 5'-phosphate</name>
        <dbReference type="ChEBI" id="CHEBI:597326"/>
    </cofactor>
</comment>
<gene>
    <name evidence="14" type="primary">cysK</name>
    <name evidence="14" type="ORF">GCM10011398_23560</name>
</gene>
<protein>
    <recommendedName>
        <fullName evidence="4 12">Cysteine synthase</fullName>
        <ecNumber evidence="4 12">2.5.1.47</ecNumber>
    </recommendedName>
</protein>
<evidence type="ECO:0000256" key="10">
    <source>
        <dbReference type="PIRSR" id="PIRSR605856-50"/>
    </source>
</evidence>
<evidence type="ECO:0000313" key="14">
    <source>
        <dbReference type="EMBL" id="GGG77695.1"/>
    </source>
</evidence>
<reference evidence="14" key="2">
    <citation type="submission" date="2020-09" db="EMBL/GenBank/DDBJ databases">
        <authorList>
            <person name="Sun Q."/>
            <person name="Zhou Y."/>
        </authorList>
    </citation>
    <scope>NUCLEOTIDE SEQUENCE</scope>
    <source>
        <strain evidence="14">CGMCC 1.12754</strain>
    </source>
</reference>
<evidence type="ECO:0000256" key="5">
    <source>
        <dbReference type="ARBA" id="ARBA00022605"/>
    </source>
</evidence>
<evidence type="ECO:0000256" key="12">
    <source>
        <dbReference type="RuleBase" id="RU003985"/>
    </source>
</evidence>
<feature type="domain" description="Tryptophan synthase beta chain-like PALP" evidence="13">
    <location>
        <begin position="8"/>
        <end position="293"/>
    </location>
</feature>
<dbReference type="PROSITE" id="PS00901">
    <property type="entry name" value="CYS_SYNTHASE"/>
    <property type="match status" value="1"/>
</dbReference>
<proteinExistence type="inferred from homology"/>